<evidence type="ECO:0000313" key="3">
    <source>
        <dbReference type="Proteomes" id="UP000189376"/>
    </source>
</evidence>
<dbReference type="Proteomes" id="UP000189376">
    <property type="component" value="Unassembled WGS sequence"/>
</dbReference>
<dbReference type="Gene3D" id="1.20.1290.10">
    <property type="entry name" value="AhpD-like"/>
    <property type="match status" value="1"/>
</dbReference>
<accession>A0A1V2UWF1</accession>
<dbReference type="SUPFAM" id="SSF69118">
    <property type="entry name" value="AhpD-like"/>
    <property type="match status" value="1"/>
</dbReference>
<evidence type="ECO:0000259" key="1">
    <source>
        <dbReference type="Pfam" id="PF02627"/>
    </source>
</evidence>
<keyword evidence="3" id="KW-1185">Reference proteome</keyword>
<comment type="caution">
    <text evidence="2">The sequence shown here is derived from an EMBL/GenBank/DDBJ whole genome shotgun (WGS) entry which is preliminary data.</text>
</comment>
<sequence>MFRKIDIHNLEMISPKLYEFGKDYLFADIWQRQMLDTQTRCFITITALVLQGRYSQLEWHIKNALTEGITKEQIIEAITHIAFYAGLPTAISALEHMPEEIWSCP</sequence>
<dbReference type="Pfam" id="PF02627">
    <property type="entry name" value="CMD"/>
    <property type="match status" value="1"/>
</dbReference>
<feature type="domain" description="Carboxymuconolactone decarboxylase-like" evidence="1">
    <location>
        <begin position="15"/>
        <end position="95"/>
    </location>
</feature>
<dbReference type="RefSeq" id="WP_004700718.1">
    <property type="nucleotide sequence ID" value="NZ_LFZS01000007.1"/>
</dbReference>
<organism evidence="2 3">
    <name type="scientific">Acinetobacter genomosp. 33YU</name>
    <dbReference type="NCBI Taxonomy" id="1675530"/>
    <lineage>
        <taxon>Bacteria</taxon>
        <taxon>Pseudomonadati</taxon>
        <taxon>Pseudomonadota</taxon>
        <taxon>Gammaproteobacteria</taxon>
        <taxon>Moraxellales</taxon>
        <taxon>Moraxellaceae</taxon>
        <taxon>Acinetobacter</taxon>
    </lineage>
</organism>
<dbReference type="GO" id="GO:0051920">
    <property type="term" value="F:peroxiredoxin activity"/>
    <property type="evidence" value="ECO:0007669"/>
    <property type="project" value="InterPro"/>
</dbReference>
<dbReference type="GeneID" id="60735561"/>
<proteinExistence type="predicted"/>
<dbReference type="PANTHER" id="PTHR33570:SF9">
    <property type="entry name" value="BLL4600 PROTEIN"/>
    <property type="match status" value="1"/>
</dbReference>
<dbReference type="PANTHER" id="PTHR33570">
    <property type="entry name" value="4-CARBOXYMUCONOLACTONE DECARBOXYLASE FAMILY PROTEIN"/>
    <property type="match status" value="1"/>
</dbReference>
<dbReference type="AlphaFoldDB" id="A0A1V2UWF1"/>
<dbReference type="InterPro" id="IPR052512">
    <property type="entry name" value="4CMD/NDH-1_regulator"/>
</dbReference>
<evidence type="ECO:0000313" key="2">
    <source>
        <dbReference type="EMBL" id="ONN54308.1"/>
    </source>
</evidence>
<reference evidence="2 3" key="1">
    <citation type="submission" date="2015-07" db="EMBL/GenBank/DDBJ databases">
        <title>Acinetobacter yuneri, a novel member of Acinetobacter calcoaceticus-Acinetobacter baumannii complex isolated from clinical specimen.</title>
        <authorList>
            <person name="Yu Y."/>
        </authorList>
    </citation>
    <scope>NUCLEOTIDE SEQUENCE [LARGE SCALE GENOMIC DNA]</scope>
    <source>
        <strain evidence="2 3">A362</strain>
    </source>
</reference>
<dbReference type="EMBL" id="LFZS01000007">
    <property type="protein sequence ID" value="ONN54308.1"/>
    <property type="molecule type" value="Genomic_DNA"/>
</dbReference>
<gene>
    <name evidence="2" type="ORF">AC058_11100</name>
</gene>
<protein>
    <submittedName>
        <fullName evidence="2">4-carboxymuconolactone decarboxylase</fullName>
    </submittedName>
</protein>
<dbReference type="InterPro" id="IPR029032">
    <property type="entry name" value="AhpD-like"/>
</dbReference>
<dbReference type="InterPro" id="IPR003779">
    <property type="entry name" value="CMD-like"/>
</dbReference>
<name>A0A1V2UWF1_9GAMM</name>